<gene>
    <name evidence="2" type="ORF">PoB_003219500</name>
</gene>
<evidence type="ECO:0000313" key="3">
    <source>
        <dbReference type="Proteomes" id="UP000735302"/>
    </source>
</evidence>
<evidence type="ECO:0000256" key="1">
    <source>
        <dbReference type="SAM" id="MobiDB-lite"/>
    </source>
</evidence>
<protein>
    <submittedName>
        <fullName evidence="2">Uncharacterized protein</fullName>
    </submittedName>
</protein>
<comment type="caution">
    <text evidence="2">The sequence shown here is derived from an EMBL/GenBank/DDBJ whole genome shotgun (WGS) entry which is preliminary data.</text>
</comment>
<name>A0AAV4AE70_9GAST</name>
<dbReference type="AlphaFoldDB" id="A0AAV4AE70"/>
<organism evidence="2 3">
    <name type="scientific">Plakobranchus ocellatus</name>
    <dbReference type="NCBI Taxonomy" id="259542"/>
    <lineage>
        <taxon>Eukaryota</taxon>
        <taxon>Metazoa</taxon>
        <taxon>Spiralia</taxon>
        <taxon>Lophotrochozoa</taxon>
        <taxon>Mollusca</taxon>
        <taxon>Gastropoda</taxon>
        <taxon>Heterobranchia</taxon>
        <taxon>Euthyneura</taxon>
        <taxon>Panpulmonata</taxon>
        <taxon>Sacoglossa</taxon>
        <taxon>Placobranchoidea</taxon>
        <taxon>Plakobranchidae</taxon>
        <taxon>Plakobranchus</taxon>
    </lineage>
</organism>
<feature type="region of interest" description="Disordered" evidence="1">
    <location>
        <begin position="1"/>
        <end position="63"/>
    </location>
</feature>
<keyword evidence="3" id="KW-1185">Reference proteome</keyword>
<feature type="compositionally biased region" description="Basic residues" evidence="1">
    <location>
        <begin position="40"/>
        <end position="58"/>
    </location>
</feature>
<proteinExistence type="predicted"/>
<reference evidence="2 3" key="1">
    <citation type="journal article" date="2021" name="Elife">
        <title>Chloroplast acquisition without the gene transfer in kleptoplastic sea slugs, Plakobranchus ocellatus.</title>
        <authorList>
            <person name="Maeda T."/>
            <person name="Takahashi S."/>
            <person name="Yoshida T."/>
            <person name="Shimamura S."/>
            <person name="Takaki Y."/>
            <person name="Nagai Y."/>
            <person name="Toyoda A."/>
            <person name="Suzuki Y."/>
            <person name="Arimoto A."/>
            <person name="Ishii H."/>
            <person name="Satoh N."/>
            <person name="Nishiyama T."/>
            <person name="Hasebe M."/>
            <person name="Maruyama T."/>
            <person name="Minagawa J."/>
            <person name="Obokata J."/>
            <person name="Shigenobu S."/>
        </authorList>
    </citation>
    <scope>NUCLEOTIDE SEQUENCE [LARGE SCALE GENOMIC DNA]</scope>
</reference>
<dbReference type="EMBL" id="BLXT01003750">
    <property type="protein sequence ID" value="GFO05690.1"/>
    <property type="molecule type" value="Genomic_DNA"/>
</dbReference>
<accession>A0AAV4AE70</accession>
<sequence>MLCDLRLSDTLQPSSHGREFPIDIRTGSQTTAHAPPQMRSTRRLRRIEKKKRKQKRRRGREEEAEAVMVLVVEEETGVKLKRRGGGGSNLNQKCFAFDINN</sequence>
<dbReference type="Proteomes" id="UP000735302">
    <property type="component" value="Unassembled WGS sequence"/>
</dbReference>
<evidence type="ECO:0000313" key="2">
    <source>
        <dbReference type="EMBL" id="GFO05690.1"/>
    </source>
</evidence>